<sequence length="65" mass="7082">MTTKKAETQVEEVATDGFSKEQILASKQFKGVDKDILSVALTDGKEYTVEAANKAIETFKSKGVK</sequence>
<reference evidence="2 3" key="1">
    <citation type="submission" date="2018-11" db="EMBL/GenBank/DDBJ databases">
        <title>Genome sequencing of Paenibacillus sp. KCOM 3021 (= ChDC PVNT-B20).</title>
        <authorList>
            <person name="Kook J.-K."/>
            <person name="Park S.-N."/>
            <person name="Lim Y.K."/>
        </authorList>
    </citation>
    <scope>NUCLEOTIDE SEQUENCE [LARGE SCALE GENOMIC DNA]</scope>
    <source>
        <strain evidence="2 3">KCOM 3021</strain>
    </source>
</reference>
<gene>
    <name evidence="2" type="ORF">EHV15_05145</name>
</gene>
<protein>
    <recommendedName>
        <fullName evidence="1">YqzN/YkzM domain-containing protein</fullName>
    </recommendedName>
</protein>
<dbReference type="InterPro" id="IPR058869">
    <property type="entry name" value="YqzN_YkzM"/>
</dbReference>
<dbReference type="RefSeq" id="WP_128630291.1">
    <property type="nucleotide sequence ID" value="NZ_RRCN01000001.1"/>
</dbReference>
<keyword evidence="3" id="KW-1185">Reference proteome</keyword>
<comment type="caution">
    <text evidence="2">The sequence shown here is derived from an EMBL/GenBank/DDBJ whole genome shotgun (WGS) entry which is preliminary data.</text>
</comment>
<dbReference type="OrthoDB" id="2664494at2"/>
<name>A0A3P3TX85_9BACL</name>
<proteinExistence type="predicted"/>
<feature type="domain" description="YqzN/YkzM" evidence="1">
    <location>
        <begin position="18"/>
        <end position="62"/>
    </location>
</feature>
<dbReference type="Pfam" id="PF26160">
    <property type="entry name" value="YqzN_YkzM"/>
    <property type="match status" value="1"/>
</dbReference>
<dbReference type="EMBL" id="RRCN01000001">
    <property type="protein sequence ID" value="RRJ62404.1"/>
    <property type="molecule type" value="Genomic_DNA"/>
</dbReference>
<dbReference type="Proteomes" id="UP000267017">
    <property type="component" value="Unassembled WGS sequence"/>
</dbReference>
<evidence type="ECO:0000313" key="2">
    <source>
        <dbReference type="EMBL" id="RRJ62404.1"/>
    </source>
</evidence>
<organism evidence="2 3">
    <name type="scientific">Paenibacillus oralis</name>
    <dbReference type="NCBI Taxonomy" id="2490856"/>
    <lineage>
        <taxon>Bacteria</taxon>
        <taxon>Bacillati</taxon>
        <taxon>Bacillota</taxon>
        <taxon>Bacilli</taxon>
        <taxon>Bacillales</taxon>
        <taxon>Paenibacillaceae</taxon>
        <taxon>Paenibacillus</taxon>
    </lineage>
</organism>
<accession>A0A3P3TX85</accession>
<evidence type="ECO:0000313" key="3">
    <source>
        <dbReference type="Proteomes" id="UP000267017"/>
    </source>
</evidence>
<evidence type="ECO:0000259" key="1">
    <source>
        <dbReference type="Pfam" id="PF26160"/>
    </source>
</evidence>
<dbReference type="AlphaFoldDB" id="A0A3P3TX85"/>